<organism evidence="2 3">
    <name type="scientific">Trifolium medium</name>
    <dbReference type="NCBI Taxonomy" id="97028"/>
    <lineage>
        <taxon>Eukaryota</taxon>
        <taxon>Viridiplantae</taxon>
        <taxon>Streptophyta</taxon>
        <taxon>Embryophyta</taxon>
        <taxon>Tracheophyta</taxon>
        <taxon>Spermatophyta</taxon>
        <taxon>Magnoliopsida</taxon>
        <taxon>eudicotyledons</taxon>
        <taxon>Gunneridae</taxon>
        <taxon>Pentapetalae</taxon>
        <taxon>rosids</taxon>
        <taxon>fabids</taxon>
        <taxon>Fabales</taxon>
        <taxon>Fabaceae</taxon>
        <taxon>Papilionoideae</taxon>
        <taxon>50 kb inversion clade</taxon>
        <taxon>NPAAA clade</taxon>
        <taxon>Hologalegina</taxon>
        <taxon>IRL clade</taxon>
        <taxon>Trifolieae</taxon>
        <taxon>Trifolium</taxon>
    </lineage>
</organism>
<keyword evidence="3" id="KW-1185">Reference proteome</keyword>
<feature type="region of interest" description="Disordered" evidence="1">
    <location>
        <begin position="1"/>
        <end position="22"/>
    </location>
</feature>
<evidence type="ECO:0000256" key="1">
    <source>
        <dbReference type="SAM" id="MobiDB-lite"/>
    </source>
</evidence>
<name>A0A392QA99_9FABA</name>
<evidence type="ECO:0000313" key="3">
    <source>
        <dbReference type="Proteomes" id="UP000265520"/>
    </source>
</evidence>
<accession>A0A392QA99</accession>
<evidence type="ECO:0000313" key="2">
    <source>
        <dbReference type="EMBL" id="MCI20476.1"/>
    </source>
</evidence>
<proteinExistence type="predicted"/>
<dbReference type="Proteomes" id="UP000265520">
    <property type="component" value="Unassembled WGS sequence"/>
</dbReference>
<dbReference type="EMBL" id="LXQA010120050">
    <property type="protein sequence ID" value="MCI20476.1"/>
    <property type="molecule type" value="Genomic_DNA"/>
</dbReference>
<sequence>MVAIGKSKSSRTTKIEIGNADDPRITTEEEVNKQILQHEKSGAGILWQVKTRHGEQASLLTLIKDVVGIVAMLGKVEDDNLS</sequence>
<protein>
    <submittedName>
        <fullName evidence="2">Defective in meristem silencing protein</fullName>
    </submittedName>
</protein>
<reference evidence="2 3" key="1">
    <citation type="journal article" date="2018" name="Front. Plant Sci.">
        <title>Red Clover (Trifolium pratense) and Zigzag Clover (T. medium) - A Picture of Genomic Similarities and Differences.</title>
        <authorList>
            <person name="Dluhosova J."/>
            <person name="Istvanek J."/>
            <person name="Nedelnik J."/>
            <person name="Repkova J."/>
        </authorList>
    </citation>
    <scope>NUCLEOTIDE SEQUENCE [LARGE SCALE GENOMIC DNA]</scope>
    <source>
        <strain evidence="3">cv. 10/8</strain>
        <tissue evidence="2">Leaf</tissue>
    </source>
</reference>
<dbReference type="PANTHER" id="PTHR33566">
    <property type="entry name" value="EN/SPM-LIKE TRANSPOSON-RELATED"/>
    <property type="match status" value="1"/>
</dbReference>
<comment type="caution">
    <text evidence="2">The sequence shown here is derived from an EMBL/GenBank/DDBJ whole genome shotgun (WGS) entry which is preliminary data.</text>
</comment>
<dbReference type="PANTHER" id="PTHR33566:SF6">
    <property type="entry name" value="PROTEIN DEFECTIVE IN MERISTEM SILENCING 3"/>
    <property type="match status" value="1"/>
</dbReference>
<feature type="non-terminal residue" evidence="2">
    <location>
        <position position="82"/>
    </location>
</feature>
<dbReference type="AlphaFoldDB" id="A0A392QA99"/>